<feature type="non-terminal residue" evidence="2">
    <location>
        <position position="1"/>
    </location>
</feature>
<name>A0A1S8IV68_ENTFC</name>
<dbReference type="Pfam" id="PF03050">
    <property type="entry name" value="DDE_Tnp_IS66"/>
    <property type="match status" value="1"/>
</dbReference>
<evidence type="ECO:0000259" key="1">
    <source>
        <dbReference type="Pfam" id="PF03050"/>
    </source>
</evidence>
<organism evidence="2 3">
    <name type="scientific">Enterococcus faecium</name>
    <name type="common">Streptococcus faecium</name>
    <dbReference type="NCBI Taxonomy" id="1352"/>
    <lineage>
        <taxon>Bacteria</taxon>
        <taxon>Bacillati</taxon>
        <taxon>Bacillota</taxon>
        <taxon>Bacilli</taxon>
        <taxon>Lactobacillales</taxon>
        <taxon>Enterococcaceae</taxon>
        <taxon>Enterococcus</taxon>
    </lineage>
</organism>
<accession>A0A1S8IV68</accession>
<feature type="non-terminal residue" evidence="2">
    <location>
        <position position="76"/>
    </location>
</feature>
<dbReference type="AlphaFoldDB" id="A0A1S8IV68"/>
<dbReference type="Proteomes" id="UP000191171">
    <property type="component" value="Unassembled WGS sequence"/>
</dbReference>
<dbReference type="InterPro" id="IPR004291">
    <property type="entry name" value="Transposase_IS66_central"/>
</dbReference>
<feature type="domain" description="Transposase IS66 central" evidence="1">
    <location>
        <begin position="5"/>
        <end position="73"/>
    </location>
</feature>
<protein>
    <submittedName>
        <fullName evidence="2">Transposase</fullName>
    </submittedName>
</protein>
<reference evidence="2 3" key="1">
    <citation type="submission" date="2017-02" db="EMBL/GenBank/DDBJ databases">
        <title>Clonality and virulence of isolates of VRE in Hematopoietic Stem Cell Transplanted (HSCT) patients.</title>
        <authorList>
            <person name="Marchi A.P."/>
            <person name="Martins R.C."/>
            <person name="Marie S.K."/>
            <person name="Levin A.S."/>
            <person name="Costa S.F."/>
        </authorList>
    </citation>
    <scope>NUCLEOTIDE SEQUENCE [LARGE SCALE GENOMIC DNA]</scope>
    <source>
        <strain evidence="2 3">LIM1759</strain>
    </source>
</reference>
<proteinExistence type="predicted"/>
<evidence type="ECO:0000313" key="3">
    <source>
        <dbReference type="Proteomes" id="UP000191171"/>
    </source>
</evidence>
<dbReference type="EMBL" id="MVGJ01001195">
    <property type="protein sequence ID" value="OOL59058.1"/>
    <property type="molecule type" value="Genomic_DNA"/>
</dbReference>
<comment type="caution">
    <text evidence="2">The sequence shown here is derived from an EMBL/GenBank/DDBJ whole genome shotgun (WGS) entry which is preliminary data.</text>
</comment>
<sequence length="76" mass="8877">TDIPAAQAVKQLDKWFVLEKKWKDFSPEKRLSCRQQELRPLFAFYEWMATIDPVAKSKLDAAVQYACKLRSGFEPI</sequence>
<evidence type="ECO:0000313" key="2">
    <source>
        <dbReference type="EMBL" id="OOL59058.1"/>
    </source>
</evidence>
<gene>
    <name evidence="2" type="ORF">B1P95_21735</name>
</gene>